<dbReference type="RefSeq" id="WP_145060311.1">
    <property type="nucleotide sequence ID" value="NZ_CP036263.1"/>
</dbReference>
<evidence type="ECO:0000313" key="2">
    <source>
        <dbReference type="Proteomes" id="UP000319852"/>
    </source>
</evidence>
<evidence type="ECO:0000313" key="1">
    <source>
        <dbReference type="EMBL" id="QDS99024.1"/>
    </source>
</evidence>
<keyword evidence="2" id="KW-1185">Reference proteome</keyword>
<dbReference type="OrthoDB" id="9554219at2"/>
<accession>A0A517MVW9</accession>
<dbReference type="KEGG" id="amob:HG15A2_23130"/>
<organism evidence="1 2">
    <name type="scientific">Adhaeretor mobilis</name>
    <dbReference type="NCBI Taxonomy" id="1930276"/>
    <lineage>
        <taxon>Bacteria</taxon>
        <taxon>Pseudomonadati</taxon>
        <taxon>Planctomycetota</taxon>
        <taxon>Planctomycetia</taxon>
        <taxon>Pirellulales</taxon>
        <taxon>Lacipirellulaceae</taxon>
        <taxon>Adhaeretor</taxon>
    </lineage>
</organism>
<proteinExistence type="predicted"/>
<gene>
    <name evidence="1" type="ORF">HG15A2_23130</name>
</gene>
<name>A0A517MVW9_9BACT</name>
<dbReference type="EMBL" id="CP036263">
    <property type="protein sequence ID" value="QDS99024.1"/>
    <property type="molecule type" value="Genomic_DNA"/>
</dbReference>
<dbReference type="Proteomes" id="UP000319852">
    <property type="component" value="Chromosome"/>
</dbReference>
<sequence length="117" mass="13664">MSKPRNQEYSIGKWSIQFWANIHMYCHRLVASKGKKTYELHCEDLPIKGPFVGVWLYETEMPDLHRDELITVLAKWGDKTEKRLKIYTEREVSHLNLGDGTIRIEKTSPTGESLEKS</sequence>
<reference evidence="1 2" key="1">
    <citation type="submission" date="2019-02" db="EMBL/GenBank/DDBJ databases">
        <title>Deep-cultivation of Planctomycetes and their phenomic and genomic characterization uncovers novel biology.</title>
        <authorList>
            <person name="Wiegand S."/>
            <person name="Jogler M."/>
            <person name="Boedeker C."/>
            <person name="Pinto D."/>
            <person name="Vollmers J."/>
            <person name="Rivas-Marin E."/>
            <person name="Kohn T."/>
            <person name="Peeters S.H."/>
            <person name="Heuer A."/>
            <person name="Rast P."/>
            <person name="Oberbeckmann S."/>
            <person name="Bunk B."/>
            <person name="Jeske O."/>
            <person name="Meyerdierks A."/>
            <person name="Storesund J.E."/>
            <person name="Kallscheuer N."/>
            <person name="Luecker S."/>
            <person name="Lage O.M."/>
            <person name="Pohl T."/>
            <person name="Merkel B.J."/>
            <person name="Hornburger P."/>
            <person name="Mueller R.-W."/>
            <person name="Bruemmer F."/>
            <person name="Labrenz M."/>
            <person name="Spormann A.M."/>
            <person name="Op den Camp H."/>
            <person name="Overmann J."/>
            <person name="Amann R."/>
            <person name="Jetten M.S.M."/>
            <person name="Mascher T."/>
            <person name="Medema M.H."/>
            <person name="Devos D.P."/>
            <person name="Kaster A.-K."/>
            <person name="Ovreas L."/>
            <person name="Rohde M."/>
            <person name="Galperin M.Y."/>
            <person name="Jogler C."/>
        </authorList>
    </citation>
    <scope>NUCLEOTIDE SEQUENCE [LARGE SCALE GENOMIC DNA]</scope>
    <source>
        <strain evidence="1 2">HG15A2</strain>
    </source>
</reference>
<protein>
    <submittedName>
        <fullName evidence="1">Uncharacterized protein</fullName>
    </submittedName>
</protein>
<dbReference type="AlphaFoldDB" id="A0A517MVW9"/>